<dbReference type="GO" id="GO:0003924">
    <property type="term" value="F:GTPase activity"/>
    <property type="evidence" value="ECO:0007669"/>
    <property type="project" value="InterPro"/>
</dbReference>
<dbReference type="Gene3D" id="3.30.230.10">
    <property type="match status" value="1"/>
</dbReference>
<dbReference type="SMART" id="SM00889">
    <property type="entry name" value="EFG_IV"/>
    <property type="match status" value="1"/>
</dbReference>
<dbReference type="SMART" id="SM00838">
    <property type="entry name" value="EFG_C"/>
    <property type="match status" value="1"/>
</dbReference>
<dbReference type="PANTHER" id="PTHR42908">
    <property type="entry name" value="TRANSLATION ELONGATION FACTOR-RELATED"/>
    <property type="match status" value="1"/>
</dbReference>
<dbReference type="SUPFAM" id="SSF52540">
    <property type="entry name" value="P-loop containing nucleoside triphosphate hydrolases"/>
    <property type="match status" value="1"/>
</dbReference>
<dbReference type="Gene3D" id="3.30.70.240">
    <property type="match status" value="1"/>
</dbReference>
<dbReference type="SUPFAM" id="SSF50447">
    <property type="entry name" value="Translation proteins"/>
    <property type="match status" value="1"/>
</dbReference>
<dbReference type="SUPFAM" id="SSF54211">
    <property type="entry name" value="Ribosomal protein S5 domain 2-like"/>
    <property type="match status" value="1"/>
</dbReference>
<dbReference type="GO" id="GO:0005525">
    <property type="term" value="F:GTP binding"/>
    <property type="evidence" value="ECO:0007669"/>
    <property type="project" value="UniProtKB-KW"/>
</dbReference>
<dbReference type="InterPro" id="IPR031157">
    <property type="entry name" value="G_TR_CS"/>
</dbReference>
<evidence type="ECO:0000313" key="11">
    <source>
        <dbReference type="Proteomes" id="UP000054937"/>
    </source>
</evidence>
<dbReference type="GO" id="GO:0005829">
    <property type="term" value="C:cytosol"/>
    <property type="evidence" value="ECO:0007669"/>
    <property type="project" value="TreeGrafter"/>
</dbReference>
<dbReference type="AlphaFoldDB" id="A0A0V0QAD0"/>
<dbReference type="Pfam" id="PF03144">
    <property type="entry name" value="GTP_EFTU_D2"/>
    <property type="match status" value="1"/>
</dbReference>
<keyword evidence="6" id="KW-0648">Protein biosynthesis</keyword>
<dbReference type="InterPro" id="IPR009000">
    <property type="entry name" value="Transl_B-barrel_sf"/>
</dbReference>
<dbReference type="FunFam" id="3.40.50.300:FF:000058">
    <property type="entry name" value="Translation elongation factor 2"/>
    <property type="match status" value="1"/>
</dbReference>
<dbReference type="Gene3D" id="3.30.70.870">
    <property type="entry name" value="Elongation Factor G (Translational Gtpase), domain 3"/>
    <property type="match status" value="1"/>
</dbReference>
<gene>
    <name evidence="10" type="ORF">PPERSA_07439</name>
</gene>
<keyword evidence="2" id="KW-0963">Cytoplasm</keyword>
<dbReference type="GO" id="GO:1990904">
    <property type="term" value="C:ribonucleoprotein complex"/>
    <property type="evidence" value="ECO:0007669"/>
    <property type="project" value="TreeGrafter"/>
</dbReference>
<dbReference type="CDD" id="cd01885">
    <property type="entry name" value="EF2"/>
    <property type="match status" value="1"/>
</dbReference>
<dbReference type="Pfam" id="PF00009">
    <property type="entry name" value="GTP_EFTU"/>
    <property type="match status" value="1"/>
</dbReference>
<dbReference type="PRINTS" id="PR00315">
    <property type="entry name" value="ELONGATNFCT"/>
</dbReference>
<dbReference type="FunFam" id="3.30.70.870:FF:000002">
    <property type="entry name" value="Translation elongation factor 2"/>
    <property type="match status" value="1"/>
</dbReference>
<dbReference type="NCBIfam" id="TIGR00231">
    <property type="entry name" value="small_GTP"/>
    <property type="match status" value="1"/>
</dbReference>
<dbReference type="InterPro" id="IPR035647">
    <property type="entry name" value="EFG_III/V"/>
</dbReference>
<evidence type="ECO:0000256" key="3">
    <source>
        <dbReference type="ARBA" id="ARBA00022741"/>
    </source>
</evidence>
<evidence type="ECO:0000256" key="2">
    <source>
        <dbReference type="ARBA" id="ARBA00022490"/>
    </source>
</evidence>
<organism evidence="10 11">
    <name type="scientific">Pseudocohnilembus persalinus</name>
    <name type="common">Ciliate</name>
    <dbReference type="NCBI Taxonomy" id="266149"/>
    <lineage>
        <taxon>Eukaryota</taxon>
        <taxon>Sar</taxon>
        <taxon>Alveolata</taxon>
        <taxon>Ciliophora</taxon>
        <taxon>Intramacronucleata</taxon>
        <taxon>Oligohymenophorea</taxon>
        <taxon>Scuticociliatia</taxon>
        <taxon>Philasterida</taxon>
        <taxon>Pseudocohnilembidae</taxon>
        <taxon>Pseudocohnilembus</taxon>
    </lineage>
</organism>
<dbReference type="GO" id="GO:0003746">
    <property type="term" value="F:translation elongation factor activity"/>
    <property type="evidence" value="ECO:0007669"/>
    <property type="project" value="UniProtKB-KW"/>
</dbReference>
<dbReference type="InterPro" id="IPR000795">
    <property type="entry name" value="T_Tr_GTP-bd_dom"/>
</dbReference>
<dbReference type="Proteomes" id="UP000054937">
    <property type="component" value="Unassembled WGS sequence"/>
</dbReference>
<dbReference type="InterPro" id="IPR020568">
    <property type="entry name" value="Ribosomal_Su5_D2-typ_SF"/>
</dbReference>
<dbReference type="Gene3D" id="2.40.30.10">
    <property type="entry name" value="Translation factors"/>
    <property type="match status" value="1"/>
</dbReference>
<reference evidence="10 11" key="1">
    <citation type="journal article" date="2015" name="Sci. Rep.">
        <title>Genome of the facultative scuticociliatosis pathogen Pseudocohnilembus persalinus provides insight into its virulence through horizontal gene transfer.</title>
        <authorList>
            <person name="Xiong J."/>
            <person name="Wang G."/>
            <person name="Cheng J."/>
            <person name="Tian M."/>
            <person name="Pan X."/>
            <person name="Warren A."/>
            <person name="Jiang C."/>
            <person name="Yuan D."/>
            <person name="Miao W."/>
        </authorList>
    </citation>
    <scope>NUCLEOTIDE SEQUENCE [LARGE SCALE GENOMIC DNA]</scope>
    <source>
        <strain evidence="10">36N120E</strain>
    </source>
</reference>
<proteinExistence type="predicted"/>
<dbReference type="Gene3D" id="3.90.1430.10">
    <property type="entry name" value="Yeast translation eEF2 (G' domain)"/>
    <property type="match status" value="1"/>
</dbReference>
<sequence>MVNFTIEQIREIMDRQDNIRNMSVIAHVDHGKSTLSDSLIAKAGIIASKAAGDSRYMDTREDEKERGITIKSTGVSMYYEYDYNQDEDKQPYLLNLIDSPGHVDFSAEVTAALRITDGALVVVDTVEGVCVQTETVLRQAMGELIKPVLMVNKIDRSILELKLGGEEMYQNFIRVVDMVNVIIDTYQSEEMGTILLQPDRGNVAFGSGKDCWAFTITKFARIYSKKFGMEFEKLMPKLWGDNYFNPATKKFQKDEQGPKGLLKRAFAQFIMDPICQLSRACIEGDKEKYIKMLTTLEINLTQEEKEYTGKLLLKTVMSRWINAADTILEMMIVHLPSPRAAQKYRTKYLYEGPTDDPLSAAMRACDPKGPLMMYVSKMVPTTDRNRFFAFGRVLSGTIESGQKVRIMGPNYVKGNKNDLFEKSIQRTVLMMGRTVEFIPNVPCGNTVGLVGVDQYLMKTGTISDHPDACLIKSMKYSVSPVVRVAVNVKNASDLPKLVEGMKKLSKSDPLVLCTTEESGQHVIAGCGELHVEICLKDLEEDFANCPIIKSDPLVTYTETVTEESSQMCMSKSPNKHNRIHAKAVPLEEGLAEKIEEGKVTPKDDPKIRAKYLHEEYGWDKEHAGVKLWNFGPENTGPNVLVDATKGIQFMNEIKDSCESAWQWVTKEAVLTEESMRGVRVNLYDCTLHADAIHRGGGQIIPTARRLFYACELTAAPRLLEPVFQAEITAPMDAMGGVYNCLNQRRGIVNEEVQVAGTPLSLVRAYLPVAESFGFTAHLRGLTQGQAFPQCVFDHWQQLNGDPFDLESKVGKLVQEIRKRKGLKEGIPPLDNYLDKL</sequence>
<evidence type="ECO:0000256" key="6">
    <source>
        <dbReference type="ARBA" id="ARBA00022917"/>
    </source>
</evidence>
<dbReference type="OrthoDB" id="287188at2759"/>
<dbReference type="PANTHER" id="PTHR42908:SF10">
    <property type="entry name" value="EUKARYOTIC TRANSLATION ELONGATION FACTOR 2"/>
    <property type="match status" value="1"/>
</dbReference>
<dbReference type="InterPro" id="IPR005517">
    <property type="entry name" value="Transl_elong_EFG/EF2_IV"/>
</dbReference>
<accession>A0A0V0QAD0</accession>
<dbReference type="InterPro" id="IPR005225">
    <property type="entry name" value="Small_GTP-bd"/>
</dbReference>
<dbReference type="CDD" id="cd04096">
    <property type="entry name" value="eEF2_snRNP_like_C"/>
    <property type="match status" value="1"/>
</dbReference>
<keyword evidence="4" id="KW-0251">Elongation factor</keyword>
<keyword evidence="7" id="KW-0342">GTP-binding</keyword>
<dbReference type="InterPro" id="IPR027417">
    <property type="entry name" value="P-loop_NTPase"/>
</dbReference>
<dbReference type="OMA" id="ASWNTEN"/>
<dbReference type="SUPFAM" id="SSF54980">
    <property type="entry name" value="EF-G C-terminal domain-like"/>
    <property type="match status" value="2"/>
</dbReference>
<dbReference type="CDD" id="cd16268">
    <property type="entry name" value="EF2_II"/>
    <property type="match status" value="1"/>
</dbReference>
<dbReference type="Pfam" id="PF03764">
    <property type="entry name" value="EFG_IV"/>
    <property type="match status" value="1"/>
</dbReference>
<evidence type="ECO:0000259" key="9">
    <source>
        <dbReference type="PROSITE" id="PS51722"/>
    </source>
</evidence>
<dbReference type="Gene3D" id="3.40.50.300">
    <property type="entry name" value="P-loop containing nucleotide triphosphate hydrolases"/>
    <property type="match status" value="1"/>
</dbReference>
<keyword evidence="11" id="KW-1185">Reference proteome</keyword>
<dbReference type="InterPro" id="IPR014721">
    <property type="entry name" value="Ribsml_uS5_D2-typ_fold_subgr"/>
</dbReference>
<dbReference type="GO" id="GO:0043022">
    <property type="term" value="F:ribosome binding"/>
    <property type="evidence" value="ECO:0007669"/>
    <property type="project" value="TreeGrafter"/>
</dbReference>
<evidence type="ECO:0000256" key="8">
    <source>
        <dbReference type="ARBA" id="ARBA00049117"/>
    </source>
</evidence>
<name>A0A0V0QAD0_PSEPJ</name>
<comment type="caution">
    <text evidence="10">The sequence shown here is derived from an EMBL/GenBank/DDBJ whole genome shotgun (WGS) entry which is preliminary data.</text>
</comment>
<keyword evidence="5" id="KW-0378">Hydrolase</keyword>
<comment type="catalytic activity">
    <reaction evidence="8">
        <text>GTP + H2O = GDP + phosphate + H(+)</text>
        <dbReference type="Rhea" id="RHEA:19669"/>
        <dbReference type="ChEBI" id="CHEBI:15377"/>
        <dbReference type="ChEBI" id="CHEBI:15378"/>
        <dbReference type="ChEBI" id="CHEBI:37565"/>
        <dbReference type="ChEBI" id="CHEBI:43474"/>
        <dbReference type="ChEBI" id="CHEBI:58189"/>
    </reaction>
    <physiologicalReaction direction="left-to-right" evidence="8">
        <dbReference type="Rhea" id="RHEA:19670"/>
    </physiologicalReaction>
</comment>
<dbReference type="FunFam" id="2.40.30.10:FF:000010">
    <property type="entry name" value="Translation elongation factor 2"/>
    <property type="match status" value="1"/>
</dbReference>
<evidence type="ECO:0000313" key="10">
    <source>
        <dbReference type="EMBL" id="KRW99196.1"/>
    </source>
</evidence>
<dbReference type="InterPro" id="IPR004161">
    <property type="entry name" value="EFTu-like_2"/>
</dbReference>
<evidence type="ECO:0000256" key="5">
    <source>
        <dbReference type="ARBA" id="ARBA00022801"/>
    </source>
</evidence>
<dbReference type="InParanoid" id="A0A0V0QAD0"/>
<dbReference type="InterPro" id="IPR041095">
    <property type="entry name" value="EFG_II"/>
</dbReference>
<dbReference type="FunFam" id="3.90.1430.10:FF:000003">
    <property type="entry name" value="Elongation factor 2"/>
    <property type="match status" value="1"/>
</dbReference>
<feature type="domain" description="Tr-type G" evidence="9">
    <location>
        <begin position="17"/>
        <end position="247"/>
    </location>
</feature>
<dbReference type="FunCoup" id="A0A0V0QAD0">
    <property type="interactions" value="441"/>
</dbReference>
<protein>
    <submittedName>
        <fullName evidence="10">Translation protein, beta-barrel domain</fullName>
    </submittedName>
</protein>
<evidence type="ECO:0000256" key="4">
    <source>
        <dbReference type="ARBA" id="ARBA00022768"/>
    </source>
</evidence>
<keyword evidence="3" id="KW-0547">Nucleotide-binding</keyword>
<dbReference type="CDD" id="cd16261">
    <property type="entry name" value="EF2_snRNP_III"/>
    <property type="match status" value="1"/>
</dbReference>
<evidence type="ECO:0000256" key="7">
    <source>
        <dbReference type="ARBA" id="ARBA00023134"/>
    </source>
</evidence>
<dbReference type="EMBL" id="LDAU01000220">
    <property type="protein sequence ID" value="KRW99196.1"/>
    <property type="molecule type" value="Genomic_DNA"/>
</dbReference>
<dbReference type="PROSITE" id="PS00301">
    <property type="entry name" value="G_TR_1"/>
    <property type="match status" value="1"/>
</dbReference>
<dbReference type="CDD" id="cd01681">
    <property type="entry name" value="aeEF2_snRNP_like_IV"/>
    <property type="match status" value="1"/>
</dbReference>
<dbReference type="PROSITE" id="PS51722">
    <property type="entry name" value="G_TR_2"/>
    <property type="match status" value="1"/>
</dbReference>
<dbReference type="InterPro" id="IPR000640">
    <property type="entry name" value="EFG_V-like"/>
</dbReference>
<dbReference type="Pfam" id="PF14492">
    <property type="entry name" value="EFG_III"/>
    <property type="match status" value="1"/>
</dbReference>
<dbReference type="FunFam" id="3.30.230.10:FF:000006">
    <property type="entry name" value="Translation elongation factor 2"/>
    <property type="match status" value="1"/>
</dbReference>
<dbReference type="Pfam" id="PF00679">
    <property type="entry name" value="EFG_C"/>
    <property type="match status" value="1"/>
</dbReference>
<comment type="subcellular location">
    <subcellularLocation>
        <location evidence="1">Cytoplasm</location>
    </subcellularLocation>
</comment>
<dbReference type="FunFam" id="3.30.70.240:FF:000003">
    <property type="entry name" value="Translation elongation factor 2"/>
    <property type="match status" value="1"/>
</dbReference>
<evidence type="ECO:0000256" key="1">
    <source>
        <dbReference type="ARBA" id="ARBA00004496"/>
    </source>
</evidence>